<evidence type="ECO:0000313" key="2">
    <source>
        <dbReference type="EMBL" id="KAH0573712.1"/>
    </source>
</evidence>
<protein>
    <submittedName>
        <fullName evidence="1">Uncharacterized protein</fullName>
    </submittedName>
</protein>
<sequence length="594" mass="69256">MIPQFDIKEHDPCNNQKQNFSSLKPSLFAQQAQNGPPKIFKCNIQQKPIIKQKEIVEAVTIQDIHAHFSTSLQEAEYILQATSSKSSSVRGNAFVALSGLLKQADLPLLRWFYHSETSPVTQAFTLIEKYPKDAQYPLQLISEMAVGDENYINELALPFIQQFPKFIVRKQLGVFHDNIEFGLEVLSNVINNVGDESRNLIFLIFERFYTNQKYITDLFEGEVTLQLEQIKRNGNFLNMAGRIALRNIKRPGLDFSVIELLMANYDDSIQGYEILQVLVMICAYVLNEEREDEITLFKKFVSQQKINSQTQKNNIEQLSKVAYILKVQIDVDDTFLDETQLNLEQILTNYPFFIKNCEEYLRKTDDCLFDKAISAVFDTFNHTQLNNLSREKSLFLEIQAPQIRISDHLLNKISFLHLFNKQQVDSSLPKSFYYLTNAFSSDIDYLSQQYDYKFTDERVLNSYEAGYIGVFMLQEFKFQKFSSLIKKLGKNAQDLSFILNLVNTLDDTNQQIPTSLFDLFDNSKLSLFSQTEVFTKGKIYKKFYSVYFEFMLSLIQQQIFMDYKQVEKLIFFADISDIELQRVMIDVKKFYNIQ</sequence>
<evidence type="ECO:0000313" key="3">
    <source>
        <dbReference type="Proteomes" id="UP000018208"/>
    </source>
</evidence>
<dbReference type="EMBL" id="AUWU02000004">
    <property type="protein sequence ID" value="KAH0573712.1"/>
    <property type="molecule type" value="Genomic_DNA"/>
</dbReference>
<dbReference type="AlphaFoldDB" id="V6LY32"/>
<evidence type="ECO:0000313" key="1">
    <source>
        <dbReference type="EMBL" id="EST48631.1"/>
    </source>
</evidence>
<gene>
    <name evidence="1" type="ORF">SS50377_11243</name>
    <name evidence="2" type="ORF">SS50377_23647</name>
</gene>
<reference evidence="1 2" key="1">
    <citation type="journal article" date="2014" name="PLoS Genet.">
        <title>The Genome of Spironucleus salmonicida Highlights a Fish Pathogen Adapted to Fluctuating Environments.</title>
        <authorList>
            <person name="Xu F."/>
            <person name="Jerlstrom-Hultqvist J."/>
            <person name="Einarsson E."/>
            <person name="Astvaldsson A."/>
            <person name="Svard S.G."/>
            <person name="Andersson J.O."/>
        </authorList>
    </citation>
    <scope>NUCLEOTIDE SEQUENCE</scope>
    <source>
        <strain evidence="2">ATCC 50377</strain>
    </source>
</reference>
<proteinExistence type="predicted"/>
<organism evidence="1">
    <name type="scientific">Spironucleus salmonicida</name>
    <dbReference type="NCBI Taxonomy" id="348837"/>
    <lineage>
        <taxon>Eukaryota</taxon>
        <taxon>Metamonada</taxon>
        <taxon>Diplomonadida</taxon>
        <taxon>Hexamitidae</taxon>
        <taxon>Hexamitinae</taxon>
        <taxon>Spironucleus</taxon>
    </lineage>
</organism>
<keyword evidence="3" id="KW-1185">Reference proteome</keyword>
<reference evidence="2" key="2">
    <citation type="submission" date="2020-12" db="EMBL/GenBank/DDBJ databases">
        <title>New Spironucleus salmonicida genome in near-complete chromosomes.</title>
        <authorList>
            <person name="Xu F."/>
            <person name="Kurt Z."/>
            <person name="Jimenez-Gonzalez A."/>
            <person name="Astvaldsson A."/>
            <person name="Andersson J.O."/>
            <person name="Svard S.G."/>
        </authorList>
    </citation>
    <scope>NUCLEOTIDE SEQUENCE</scope>
    <source>
        <strain evidence="2">ATCC 50377</strain>
    </source>
</reference>
<name>V6LY32_9EUKA</name>
<dbReference type="VEuPathDB" id="GiardiaDB:SS50377_23647"/>
<accession>V6LY32</accession>
<dbReference type="EMBL" id="KI545981">
    <property type="protein sequence ID" value="EST48631.1"/>
    <property type="molecule type" value="Genomic_DNA"/>
</dbReference>
<dbReference type="Proteomes" id="UP000018208">
    <property type="component" value="Unassembled WGS sequence"/>
</dbReference>